<dbReference type="InParanoid" id="C7YJU4"/>
<dbReference type="VEuPathDB" id="FungiDB:NECHADRAFT_30847"/>
<dbReference type="AlphaFoldDB" id="C7YJU4"/>
<dbReference type="OMA" id="FPYYGYF"/>
<evidence type="ECO:0000256" key="5">
    <source>
        <dbReference type="ARBA" id="ARBA00022989"/>
    </source>
</evidence>
<evidence type="ECO:0000256" key="4">
    <source>
        <dbReference type="ARBA" id="ARBA00022970"/>
    </source>
</evidence>
<dbReference type="Gene3D" id="1.20.1740.10">
    <property type="entry name" value="Amino acid/polyamine transporter I"/>
    <property type="match status" value="1"/>
</dbReference>
<keyword evidence="6 7" id="KW-0472">Membrane</keyword>
<sequence length="555" mass="60865">MDNKPSSQNGVPLKQTYSDAAGEVVEAGNVDALHRRLGNRQIQLIAIGGSIGTGLFINIGSGLAKAGPVSLLLAMTVYCFFLGHINNTMAEMATLYPVSGGFIRMAGKWVDDAFGFMAGWNFFLYEVLVVPFEITALSIVLTFWRDDIPPASIISAVIASYVILNVLAVHVYGEAEFWLSSGKVLLVFILFGFTFFTMVGVNPQGHAYGFSYWKDPGPFAEWHTTGDLGRFEGFLAALWVASFIVVGPEYISMAAAEAKLPRTYIKNAYKTVYWRFGLFFIGGALCAGIVVPYDDPTLRGILAGTESGAGTATASPYVIAMKNLEIGVLPHITNALIFTSIFSAGNTYLYCGVRSLYGLSLEGRAPKFLSKLTKNGVPIYCVIVSAAFSCLSFLQLSSGTTVVLQWFINLVTAGSVINFIVMCITYIRFYKACQLQGVDRSTFPYRGWFQPYSAYLGLGFVIFVLFGYGYSSFTPWDVTNFFTHYGMVIVAVVTYSSWKIIHKSKVVPMAEMDLVWEKPAIDAYEATSEEIPVGFWTEILSMVGLKRLPKLVTTA</sequence>
<dbReference type="Pfam" id="PF00324">
    <property type="entry name" value="AA_permease"/>
    <property type="match status" value="1"/>
</dbReference>
<evidence type="ECO:0000256" key="2">
    <source>
        <dbReference type="ARBA" id="ARBA00022448"/>
    </source>
</evidence>
<evidence type="ECO:0000256" key="3">
    <source>
        <dbReference type="ARBA" id="ARBA00022692"/>
    </source>
</evidence>
<evidence type="ECO:0000313" key="9">
    <source>
        <dbReference type="EMBL" id="EEU49037.1"/>
    </source>
</evidence>
<dbReference type="Proteomes" id="UP000005206">
    <property type="component" value="Chromosome 1"/>
</dbReference>
<proteinExistence type="predicted"/>
<feature type="transmembrane region" description="Helical" evidence="7">
    <location>
        <begin position="272"/>
        <end position="293"/>
    </location>
</feature>
<keyword evidence="2" id="KW-0813">Transport</keyword>
<feature type="transmembrane region" description="Helical" evidence="7">
    <location>
        <begin position="335"/>
        <end position="357"/>
    </location>
</feature>
<dbReference type="InterPro" id="IPR050524">
    <property type="entry name" value="APC_YAT"/>
</dbReference>
<evidence type="ECO:0000256" key="6">
    <source>
        <dbReference type="ARBA" id="ARBA00023136"/>
    </source>
</evidence>
<dbReference type="HOGENOM" id="CLU_007946_12_1_1"/>
<keyword evidence="10" id="KW-1185">Reference proteome</keyword>
<protein>
    <recommendedName>
        <fullName evidence="8">Amino acid permease/ SLC12A domain-containing protein</fullName>
    </recommendedName>
</protein>
<feature type="transmembrane region" description="Helical" evidence="7">
    <location>
        <begin position="377"/>
        <end position="394"/>
    </location>
</feature>
<evidence type="ECO:0000256" key="7">
    <source>
        <dbReference type="SAM" id="Phobius"/>
    </source>
</evidence>
<dbReference type="PANTHER" id="PTHR43341:SF6">
    <property type="entry name" value="AMINO ACID TRANSPORTER (EUROFUNG)"/>
    <property type="match status" value="1"/>
</dbReference>
<dbReference type="PIRSF" id="PIRSF006060">
    <property type="entry name" value="AA_transporter"/>
    <property type="match status" value="1"/>
</dbReference>
<dbReference type="EMBL" id="GG698896">
    <property type="protein sequence ID" value="EEU49037.1"/>
    <property type="molecule type" value="Genomic_DNA"/>
</dbReference>
<dbReference type="GeneID" id="9663980"/>
<evidence type="ECO:0000313" key="10">
    <source>
        <dbReference type="Proteomes" id="UP000005206"/>
    </source>
</evidence>
<dbReference type="GO" id="GO:0015171">
    <property type="term" value="F:amino acid transmembrane transporter activity"/>
    <property type="evidence" value="ECO:0007669"/>
    <property type="project" value="TreeGrafter"/>
</dbReference>
<feature type="transmembrane region" description="Helical" evidence="7">
    <location>
        <begin position="448"/>
        <end position="470"/>
    </location>
</feature>
<evidence type="ECO:0000259" key="8">
    <source>
        <dbReference type="Pfam" id="PF00324"/>
    </source>
</evidence>
<feature type="domain" description="Amino acid permease/ SLC12A" evidence="8">
    <location>
        <begin position="42"/>
        <end position="505"/>
    </location>
</feature>
<feature type="transmembrane region" description="Helical" evidence="7">
    <location>
        <begin position="406"/>
        <end position="427"/>
    </location>
</feature>
<dbReference type="PANTHER" id="PTHR43341">
    <property type="entry name" value="AMINO ACID PERMEASE"/>
    <property type="match status" value="1"/>
</dbReference>
<feature type="transmembrane region" description="Helical" evidence="7">
    <location>
        <begin position="184"/>
        <end position="201"/>
    </location>
</feature>
<feature type="transmembrane region" description="Helical" evidence="7">
    <location>
        <begin position="482"/>
        <end position="501"/>
    </location>
</feature>
<feature type="transmembrane region" description="Helical" evidence="7">
    <location>
        <begin position="233"/>
        <end position="251"/>
    </location>
</feature>
<accession>C7YJU4</accession>
<dbReference type="RefSeq" id="XP_003054750.1">
    <property type="nucleotide sequence ID" value="XM_003054704.1"/>
</dbReference>
<gene>
    <name evidence="9" type="ORF">NECHADRAFT_30847</name>
</gene>
<dbReference type="eggNOG" id="KOG1286">
    <property type="taxonomic scope" value="Eukaryota"/>
</dbReference>
<name>C7YJU4_FUSV7</name>
<dbReference type="OrthoDB" id="10062876at2759"/>
<keyword evidence="5 7" id="KW-1133">Transmembrane helix</keyword>
<feature type="transmembrane region" description="Helical" evidence="7">
    <location>
        <begin position="122"/>
        <end position="144"/>
    </location>
</feature>
<organism evidence="9 10">
    <name type="scientific">Fusarium vanettenii (strain ATCC MYA-4622 / CBS 123669 / FGSC 9596 / NRRL 45880 / 77-13-4)</name>
    <name type="common">Fusarium solani subsp. pisi</name>
    <dbReference type="NCBI Taxonomy" id="660122"/>
    <lineage>
        <taxon>Eukaryota</taxon>
        <taxon>Fungi</taxon>
        <taxon>Dikarya</taxon>
        <taxon>Ascomycota</taxon>
        <taxon>Pezizomycotina</taxon>
        <taxon>Sordariomycetes</taxon>
        <taxon>Hypocreomycetidae</taxon>
        <taxon>Hypocreales</taxon>
        <taxon>Nectriaceae</taxon>
        <taxon>Fusarium</taxon>
        <taxon>Fusarium solani species complex</taxon>
        <taxon>Fusarium vanettenii</taxon>
    </lineage>
</organism>
<comment type="subcellular location">
    <subcellularLocation>
        <location evidence="1">Membrane</location>
        <topology evidence="1">Multi-pass membrane protein</topology>
    </subcellularLocation>
</comment>
<dbReference type="GO" id="GO:0016020">
    <property type="term" value="C:membrane"/>
    <property type="evidence" value="ECO:0007669"/>
    <property type="project" value="UniProtKB-SubCell"/>
</dbReference>
<keyword evidence="3 7" id="KW-0812">Transmembrane</keyword>
<keyword evidence="4" id="KW-0029">Amino-acid transport</keyword>
<dbReference type="FunFam" id="1.20.1740.10:FF:000006">
    <property type="entry name" value="General amino acid permease"/>
    <property type="match status" value="1"/>
</dbReference>
<feature type="transmembrane region" description="Helical" evidence="7">
    <location>
        <begin position="42"/>
        <end position="60"/>
    </location>
</feature>
<dbReference type="KEGG" id="nhe:NECHADRAFT_30847"/>
<feature type="transmembrane region" description="Helical" evidence="7">
    <location>
        <begin position="66"/>
        <end position="85"/>
    </location>
</feature>
<reference evidence="9 10" key="1">
    <citation type="journal article" date="2009" name="PLoS Genet.">
        <title>The genome of Nectria haematococca: contribution of supernumerary chromosomes to gene expansion.</title>
        <authorList>
            <person name="Coleman J.J."/>
            <person name="Rounsley S.D."/>
            <person name="Rodriguez-Carres M."/>
            <person name="Kuo A."/>
            <person name="Wasmann C.C."/>
            <person name="Grimwood J."/>
            <person name="Schmutz J."/>
            <person name="Taga M."/>
            <person name="White G.J."/>
            <person name="Zhou S."/>
            <person name="Schwartz D.C."/>
            <person name="Freitag M."/>
            <person name="Ma L.J."/>
            <person name="Danchin E.G."/>
            <person name="Henrissat B."/>
            <person name="Coutinho P.M."/>
            <person name="Nelson D.R."/>
            <person name="Straney D."/>
            <person name="Napoli C.A."/>
            <person name="Barker B.M."/>
            <person name="Gribskov M."/>
            <person name="Rep M."/>
            <person name="Kroken S."/>
            <person name="Molnar I."/>
            <person name="Rensing C."/>
            <person name="Kennell J.C."/>
            <person name="Zamora J."/>
            <person name="Farman M.L."/>
            <person name="Selker E.U."/>
            <person name="Salamov A."/>
            <person name="Shapiro H."/>
            <person name="Pangilinan J."/>
            <person name="Lindquist E."/>
            <person name="Lamers C."/>
            <person name="Grigoriev I.V."/>
            <person name="Geiser D.M."/>
            <person name="Covert S.F."/>
            <person name="Temporini E."/>
            <person name="Vanetten H.D."/>
        </authorList>
    </citation>
    <scope>NUCLEOTIDE SEQUENCE [LARGE SCALE GENOMIC DNA]</scope>
    <source>
        <strain evidence="10">ATCC MYA-4622 / CBS 123669 / FGSC 9596 / NRRL 45880 / 77-13-4</strain>
    </source>
</reference>
<feature type="transmembrane region" description="Helical" evidence="7">
    <location>
        <begin position="150"/>
        <end position="172"/>
    </location>
</feature>
<evidence type="ECO:0000256" key="1">
    <source>
        <dbReference type="ARBA" id="ARBA00004141"/>
    </source>
</evidence>
<dbReference type="InterPro" id="IPR004841">
    <property type="entry name" value="AA-permease/SLC12A_dom"/>
</dbReference>